<dbReference type="Gene3D" id="3.40.1620.10">
    <property type="entry name" value="YefM-like domain"/>
    <property type="match status" value="1"/>
</dbReference>
<evidence type="ECO:0000256" key="2">
    <source>
        <dbReference type="RuleBase" id="RU362080"/>
    </source>
</evidence>
<dbReference type="NCBIfam" id="TIGR01552">
    <property type="entry name" value="phd_fam"/>
    <property type="match status" value="1"/>
</dbReference>
<reference evidence="3" key="1">
    <citation type="journal article" date="2020" name="mSystems">
        <title>Genome- and Community-Level Interaction Insights into Carbon Utilization and Element Cycling Functions of Hydrothermarchaeota in Hydrothermal Sediment.</title>
        <authorList>
            <person name="Zhou Z."/>
            <person name="Liu Y."/>
            <person name="Xu W."/>
            <person name="Pan J."/>
            <person name="Luo Z.H."/>
            <person name="Li M."/>
        </authorList>
    </citation>
    <scope>NUCLEOTIDE SEQUENCE [LARGE SCALE GENOMIC DNA]</scope>
    <source>
        <strain evidence="3">HyVt-483</strain>
    </source>
</reference>
<evidence type="ECO:0000256" key="1">
    <source>
        <dbReference type="ARBA" id="ARBA00009981"/>
    </source>
</evidence>
<dbReference type="EMBL" id="DRMH01000035">
    <property type="protein sequence ID" value="HFC97469.1"/>
    <property type="molecule type" value="Genomic_DNA"/>
</dbReference>
<dbReference type="InterPro" id="IPR051416">
    <property type="entry name" value="phD-YefM_TA_antitoxins"/>
</dbReference>
<comment type="similarity">
    <text evidence="1 2">Belongs to the phD/YefM antitoxin family.</text>
</comment>
<dbReference type="PANTHER" id="PTHR35377:SF8">
    <property type="entry name" value="ANTITOXIN VAPB22"/>
    <property type="match status" value="1"/>
</dbReference>
<sequence>MAIIGVYEARTRFSELLDRVARGERFVITRRGVPVAVIEPVAPQRRRKVEEVIEEIKKFRKKHRLNGLDIKELIEEGRM</sequence>
<organism evidence="3">
    <name type="scientific">Thermosulfurimonas dismutans</name>
    <dbReference type="NCBI Taxonomy" id="999894"/>
    <lineage>
        <taxon>Bacteria</taxon>
        <taxon>Pseudomonadati</taxon>
        <taxon>Thermodesulfobacteriota</taxon>
        <taxon>Thermodesulfobacteria</taxon>
        <taxon>Thermodesulfobacteriales</taxon>
        <taxon>Thermodesulfobacteriaceae</taxon>
        <taxon>Thermosulfurimonas</taxon>
    </lineage>
</organism>
<comment type="function">
    <text evidence="2">Antitoxin component of a type II toxin-antitoxin (TA) system.</text>
</comment>
<dbReference type="AlphaFoldDB" id="A0A7C3CP91"/>
<dbReference type="Pfam" id="PF02604">
    <property type="entry name" value="PhdYeFM_antitox"/>
    <property type="match status" value="1"/>
</dbReference>
<dbReference type="InterPro" id="IPR036165">
    <property type="entry name" value="YefM-like_sf"/>
</dbReference>
<proteinExistence type="inferred from homology"/>
<dbReference type="SUPFAM" id="SSF143120">
    <property type="entry name" value="YefM-like"/>
    <property type="match status" value="1"/>
</dbReference>
<dbReference type="InterPro" id="IPR006442">
    <property type="entry name" value="Antitoxin_Phd/YefM"/>
</dbReference>
<dbReference type="PANTHER" id="PTHR35377">
    <property type="entry name" value="ANTITOXIN VAPB49-RELATED-RELATED"/>
    <property type="match status" value="1"/>
</dbReference>
<comment type="caution">
    <text evidence="3">The sequence shown here is derived from an EMBL/GenBank/DDBJ whole genome shotgun (WGS) entry which is preliminary data.</text>
</comment>
<dbReference type="Proteomes" id="UP000886043">
    <property type="component" value="Unassembled WGS sequence"/>
</dbReference>
<evidence type="ECO:0000313" key="3">
    <source>
        <dbReference type="EMBL" id="HFC97469.1"/>
    </source>
</evidence>
<protein>
    <recommendedName>
        <fullName evidence="2">Antitoxin</fullName>
    </recommendedName>
</protein>
<name>A0A7C3CP91_9BACT</name>
<accession>A0A7C3CP91</accession>
<gene>
    <name evidence="3" type="ORF">ENJ40_03285</name>
</gene>